<reference evidence="2" key="1">
    <citation type="submission" date="2022-11" db="UniProtKB">
        <authorList>
            <consortium name="WormBaseParasite"/>
        </authorList>
    </citation>
    <scope>IDENTIFICATION</scope>
</reference>
<organism evidence="1 2">
    <name type="scientific">Romanomermis culicivorax</name>
    <name type="common">Nematode worm</name>
    <dbReference type="NCBI Taxonomy" id="13658"/>
    <lineage>
        <taxon>Eukaryota</taxon>
        <taxon>Metazoa</taxon>
        <taxon>Ecdysozoa</taxon>
        <taxon>Nematoda</taxon>
        <taxon>Enoplea</taxon>
        <taxon>Dorylaimia</taxon>
        <taxon>Mermithida</taxon>
        <taxon>Mermithoidea</taxon>
        <taxon>Mermithidae</taxon>
        <taxon>Romanomermis</taxon>
    </lineage>
</organism>
<dbReference type="AlphaFoldDB" id="A0A915JS08"/>
<accession>A0A915JS08</accession>
<dbReference type="Proteomes" id="UP000887565">
    <property type="component" value="Unplaced"/>
</dbReference>
<sequence length="38" mass="4096">MAPATFSAVIVTTDVVKAVHALLVQKMAVRNAFLIQIQ</sequence>
<proteinExistence type="predicted"/>
<evidence type="ECO:0000313" key="2">
    <source>
        <dbReference type="WBParaSite" id="nRc.2.0.1.t28864-RA"/>
    </source>
</evidence>
<dbReference type="WBParaSite" id="nRc.2.0.1.t28864-RA">
    <property type="protein sequence ID" value="nRc.2.0.1.t28864-RA"/>
    <property type="gene ID" value="nRc.2.0.1.g28864"/>
</dbReference>
<keyword evidence="1" id="KW-1185">Reference proteome</keyword>
<protein>
    <submittedName>
        <fullName evidence="2">Uncharacterized protein</fullName>
    </submittedName>
</protein>
<evidence type="ECO:0000313" key="1">
    <source>
        <dbReference type="Proteomes" id="UP000887565"/>
    </source>
</evidence>
<name>A0A915JS08_ROMCU</name>